<proteinExistence type="predicted"/>
<accession>A0A0E0QZK2</accession>
<keyword evidence="2" id="KW-1185">Reference proteome</keyword>
<name>A0A0E0QZK2_ORYRU</name>
<protein>
    <recommendedName>
        <fullName evidence="3">Secreted protein</fullName>
    </recommendedName>
</protein>
<sequence>MPIGAVSLSSRRSLVTLAGRLLCCDSRLCLGVPAPSARRDSGAFRRACNGVIELIKPGRWAPLALPRLLRPFFKSIGDGTTWRRASRTNHASDRSRDE</sequence>
<evidence type="ECO:0008006" key="3">
    <source>
        <dbReference type="Google" id="ProtNLM"/>
    </source>
</evidence>
<dbReference type="HOGENOM" id="CLU_2337290_0_0_1"/>
<dbReference type="AlphaFoldDB" id="A0A0E0QZK2"/>
<reference evidence="2" key="1">
    <citation type="submission" date="2013-06" db="EMBL/GenBank/DDBJ databases">
        <authorList>
            <person name="Zhao Q."/>
        </authorList>
    </citation>
    <scope>NUCLEOTIDE SEQUENCE</scope>
    <source>
        <strain evidence="2">cv. W1943</strain>
    </source>
</reference>
<dbReference type="Gramene" id="ORUFI10G11730.1">
    <property type="protein sequence ID" value="ORUFI10G11730.1"/>
    <property type="gene ID" value="ORUFI10G11730"/>
</dbReference>
<evidence type="ECO:0000313" key="2">
    <source>
        <dbReference type="Proteomes" id="UP000008022"/>
    </source>
</evidence>
<evidence type="ECO:0000313" key="1">
    <source>
        <dbReference type="EnsemblPlants" id="ORUFI10G11730.1"/>
    </source>
</evidence>
<dbReference type="EnsemblPlants" id="ORUFI10G11730.1">
    <property type="protein sequence ID" value="ORUFI10G11730.1"/>
    <property type="gene ID" value="ORUFI10G11730"/>
</dbReference>
<organism evidence="1 2">
    <name type="scientific">Oryza rufipogon</name>
    <name type="common">Brownbeard rice</name>
    <name type="synonym">Asian wild rice</name>
    <dbReference type="NCBI Taxonomy" id="4529"/>
    <lineage>
        <taxon>Eukaryota</taxon>
        <taxon>Viridiplantae</taxon>
        <taxon>Streptophyta</taxon>
        <taxon>Embryophyta</taxon>
        <taxon>Tracheophyta</taxon>
        <taxon>Spermatophyta</taxon>
        <taxon>Magnoliopsida</taxon>
        <taxon>Liliopsida</taxon>
        <taxon>Poales</taxon>
        <taxon>Poaceae</taxon>
        <taxon>BOP clade</taxon>
        <taxon>Oryzoideae</taxon>
        <taxon>Oryzeae</taxon>
        <taxon>Oryzinae</taxon>
        <taxon>Oryza</taxon>
    </lineage>
</organism>
<reference evidence="1" key="2">
    <citation type="submission" date="2015-06" db="UniProtKB">
        <authorList>
            <consortium name="EnsemblPlants"/>
        </authorList>
    </citation>
    <scope>IDENTIFICATION</scope>
</reference>
<dbReference type="Proteomes" id="UP000008022">
    <property type="component" value="Unassembled WGS sequence"/>
</dbReference>